<accession>A0A450ZN66</accession>
<dbReference type="EMBL" id="CAADFX010000028">
    <property type="protein sequence ID" value="VFK55177.1"/>
    <property type="molecule type" value="Genomic_DNA"/>
</dbReference>
<keyword evidence="1" id="KW-0175">Coiled coil</keyword>
<evidence type="ECO:0000313" key="3">
    <source>
        <dbReference type="EMBL" id="VFK55177.1"/>
    </source>
</evidence>
<evidence type="ECO:0000256" key="1">
    <source>
        <dbReference type="SAM" id="Coils"/>
    </source>
</evidence>
<organism evidence="3">
    <name type="scientific">Candidatus Kentrum sp. TUN</name>
    <dbReference type="NCBI Taxonomy" id="2126343"/>
    <lineage>
        <taxon>Bacteria</taxon>
        <taxon>Pseudomonadati</taxon>
        <taxon>Pseudomonadota</taxon>
        <taxon>Gammaproteobacteria</taxon>
        <taxon>Candidatus Kentrum</taxon>
    </lineage>
</organism>
<sequence>MKKSVITLLMLVFFVTGSIAQEVRIPHEFKDGQPASASQINENFRVLGDSINSLGAEIAVHRDETSSKDRKTKARLEKIERLIRALQNDVTTIQKKKVGASIPRDPVNDVYGQQETEHLTAMVTKLLVNSRHDVTVFMKYKSKSTRDFYLAFSGNDYRNKSYLVDDRGNIYRIDQLSGIDSMADGDITGTRLLLKAGSTASFSFIFGRPRNIDVFGEKYTLSLVKQLGTFNADGRWRRMHEFNISIGDIHPTNTD</sequence>
<protein>
    <submittedName>
        <fullName evidence="3">Uncharacterized protein</fullName>
    </submittedName>
</protein>
<proteinExistence type="predicted"/>
<evidence type="ECO:0000256" key="2">
    <source>
        <dbReference type="SAM" id="SignalP"/>
    </source>
</evidence>
<feature type="signal peptide" evidence="2">
    <location>
        <begin position="1"/>
        <end position="20"/>
    </location>
</feature>
<keyword evidence="2" id="KW-0732">Signal</keyword>
<reference evidence="3" key="1">
    <citation type="submission" date="2019-02" db="EMBL/GenBank/DDBJ databases">
        <authorList>
            <person name="Gruber-Vodicka R. H."/>
            <person name="Seah K. B. B."/>
        </authorList>
    </citation>
    <scope>NUCLEOTIDE SEQUENCE</scope>
    <source>
        <strain evidence="3">BECK_BY1</strain>
    </source>
</reference>
<feature type="coiled-coil region" evidence="1">
    <location>
        <begin position="69"/>
        <end position="96"/>
    </location>
</feature>
<gene>
    <name evidence="3" type="ORF">BECKTUN1418D_GA0071000_102812</name>
</gene>
<dbReference type="AlphaFoldDB" id="A0A450ZN66"/>
<feature type="chain" id="PRO_5019153555" evidence="2">
    <location>
        <begin position="21"/>
        <end position="255"/>
    </location>
</feature>
<name>A0A450ZN66_9GAMM</name>